<accession>A0ABX7T0I6</accession>
<keyword evidence="1" id="KW-0732">Signal</keyword>
<evidence type="ECO:0000313" key="2">
    <source>
        <dbReference type="EMBL" id="QTD55058.1"/>
    </source>
</evidence>
<feature type="chain" id="PRO_5045973291" evidence="1">
    <location>
        <begin position="27"/>
        <end position="326"/>
    </location>
</feature>
<proteinExistence type="predicted"/>
<dbReference type="RefSeq" id="WP_207986885.1">
    <property type="nucleotide sequence ID" value="NZ_CP071794.1"/>
</dbReference>
<organism evidence="2 3">
    <name type="scientific">Parasphingorhabdus cellanae</name>
    <dbReference type="NCBI Taxonomy" id="2806553"/>
    <lineage>
        <taxon>Bacteria</taxon>
        <taxon>Pseudomonadati</taxon>
        <taxon>Pseudomonadota</taxon>
        <taxon>Alphaproteobacteria</taxon>
        <taxon>Sphingomonadales</taxon>
        <taxon>Sphingomonadaceae</taxon>
        <taxon>Parasphingorhabdus</taxon>
    </lineage>
</organism>
<reference evidence="2 3" key="1">
    <citation type="submission" date="2021-03" db="EMBL/GenBank/DDBJ databases">
        <title>Complete genome of Parasphingorhabdus_sp.JHSY0214.</title>
        <authorList>
            <person name="Yoo J.H."/>
            <person name="Bae J.W."/>
        </authorList>
    </citation>
    <scope>NUCLEOTIDE SEQUENCE [LARGE SCALE GENOMIC DNA]</scope>
    <source>
        <strain evidence="2 3">JHSY0214</strain>
    </source>
</reference>
<evidence type="ECO:0000313" key="3">
    <source>
        <dbReference type="Proteomes" id="UP000663923"/>
    </source>
</evidence>
<sequence>MLEYWKKVAICLWAVPSLFVAAPALAASVVFPGDGAVGLEPPGDMTVAESFSGFRDSEEGASILIAEFPLEAYAQIAPQFTPEKLASRMTMDGPAQKLTLAGDVEALLAVGVQTQQGFDYRKWVMIARSSDSTAMVTVQIPATSEAYSDDEVLSALQSVRFQPRGSLEDEIARLPFTVAERADFRAVRTLAGSGLLMTDGPEDVVSDGSQPLVIIASSIGTNPAVGALTPEQRKTLALKAMQGLDFKDLQTDAAEVEEDGDVVIAGKGTDDAGREMIVRQIMRFSPTSHIRTVCVFKAEQDIAGRCDKVGQAVVLKAGRNSGAVEE</sequence>
<feature type="signal peptide" evidence="1">
    <location>
        <begin position="1"/>
        <end position="26"/>
    </location>
</feature>
<dbReference type="Proteomes" id="UP000663923">
    <property type="component" value="Chromosome"/>
</dbReference>
<evidence type="ECO:0000256" key="1">
    <source>
        <dbReference type="SAM" id="SignalP"/>
    </source>
</evidence>
<keyword evidence="3" id="KW-1185">Reference proteome</keyword>
<protein>
    <submittedName>
        <fullName evidence="2">Uncharacterized protein</fullName>
    </submittedName>
</protein>
<name>A0ABX7T0I6_9SPHN</name>
<dbReference type="EMBL" id="CP071794">
    <property type="protein sequence ID" value="QTD55058.1"/>
    <property type="molecule type" value="Genomic_DNA"/>
</dbReference>
<gene>
    <name evidence="2" type="ORF">J4G78_12580</name>
</gene>